<proteinExistence type="predicted"/>
<feature type="non-terminal residue" evidence="2">
    <location>
        <position position="1"/>
    </location>
</feature>
<reference evidence="2 3" key="1">
    <citation type="submission" date="2021-06" db="EMBL/GenBank/DDBJ databases">
        <authorList>
            <person name="Kallberg Y."/>
            <person name="Tangrot J."/>
            <person name="Rosling A."/>
        </authorList>
    </citation>
    <scope>NUCLEOTIDE SEQUENCE [LARGE SCALE GENOMIC DNA]</scope>
    <source>
        <strain evidence="2 3">120-4 pot B 10/14</strain>
    </source>
</reference>
<name>A0ABN7X8K2_GIGMA</name>
<gene>
    <name evidence="2" type="ORF">GMARGA_LOCUS39946</name>
</gene>
<organism evidence="2 3">
    <name type="scientific">Gigaspora margarita</name>
    <dbReference type="NCBI Taxonomy" id="4874"/>
    <lineage>
        <taxon>Eukaryota</taxon>
        <taxon>Fungi</taxon>
        <taxon>Fungi incertae sedis</taxon>
        <taxon>Mucoromycota</taxon>
        <taxon>Glomeromycotina</taxon>
        <taxon>Glomeromycetes</taxon>
        <taxon>Diversisporales</taxon>
        <taxon>Gigasporaceae</taxon>
        <taxon>Gigaspora</taxon>
    </lineage>
</organism>
<sequence>SISENTAVCLGGIAEKSNIEGDKLNEGKCSVDKRELKIKEVRKRCGKEYNGSVEIDKLEKELAKMLMKDKRLNNEVKIRETEFDAYDIPVVRVEQDSNNRDKASDNEGLVHNYGLVEEVERNEKGMKNNIDDEVTKKRMNNHGDSKKKVDVSKMFKDN</sequence>
<accession>A0ABN7X8K2</accession>
<feature type="non-terminal residue" evidence="2">
    <location>
        <position position="158"/>
    </location>
</feature>
<feature type="region of interest" description="Disordered" evidence="1">
    <location>
        <begin position="120"/>
        <end position="158"/>
    </location>
</feature>
<comment type="caution">
    <text evidence="2">The sequence shown here is derived from an EMBL/GenBank/DDBJ whole genome shotgun (WGS) entry which is preliminary data.</text>
</comment>
<protein>
    <submittedName>
        <fullName evidence="2">1957_t:CDS:1</fullName>
    </submittedName>
</protein>
<dbReference type="Proteomes" id="UP000789901">
    <property type="component" value="Unassembled WGS sequence"/>
</dbReference>
<evidence type="ECO:0000313" key="3">
    <source>
        <dbReference type="Proteomes" id="UP000789901"/>
    </source>
</evidence>
<evidence type="ECO:0000256" key="1">
    <source>
        <dbReference type="SAM" id="MobiDB-lite"/>
    </source>
</evidence>
<evidence type="ECO:0000313" key="2">
    <source>
        <dbReference type="EMBL" id="CAG8849918.1"/>
    </source>
</evidence>
<dbReference type="EMBL" id="CAJVQB010098593">
    <property type="protein sequence ID" value="CAG8849918.1"/>
    <property type="molecule type" value="Genomic_DNA"/>
</dbReference>
<keyword evidence="3" id="KW-1185">Reference proteome</keyword>